<keyword evidence="1" id="KW-0677">Repeat</keyword>
<evidence type="ECO:0000256" key="1">
    <source>
        <dbReference type="ARBA" id="ARBA00022737"/>
    </source>
</evidence>
<dbReference type="Proteomes" id="UP001634394">
    <property type="component" value="Unassembled WGS sequence"/>
</dbReference>
<dbReference type="InterPro" id="IPR032171">
    <property type="entry name" value="COR-A"/>
</dbReference>
<reference evidence="3 4" key="1">
    <citation type="submission" date="2024-11" db="EMBL/GenBank/DDBJ databases">
        <title>Chromosome-level genome assembly of the freshwater bivalve Anodonta woodiana.</title>
        <authorList>
            <person name="Chen X."/>
        </authorList>
    </citation>
    <scope>NUCLEOTIDE SEQUENCE [LARGE SCALE GENOMIC DNA]</scope>
    <source>
        <strain evidence="3">MN2024</strain>
        <tissue evidence="3">Gills</tissue>
    </source>
</reference>
<dbReference type="AlphaFoldDB" id="A0ABD3XS88"/>
<evidence type="ECO:0000313" key="3">
    <source>
        <dbReference type="EMBL" id="KAL3888927.1"/>
    </source>
</evidence>
<accession>A0ABD3XS88</accession>
<proteinExistence type="predicted"/>
<comment type="caution">
    <text evidence="3">The sequence shown here is derived from an EMBL/GenBank/DDBJ whole genome shotgun (WGS) entry which is preliminary data.</text>
</comment>
<evidence type="ECO:0000259" key="2">
    <source>
        <dbReference type="PROSITE" id="PS50209"/>
    </source>
</evidence>
<gene>
    <name evidence="3" type="ORF">ACJMK2_001287</name>
</gene>
<dbReference type="Gene3D" id="1.10.533.10">
    <property type="entry name" value="Death Domain, Fas"/>
    <property type="match status" value="1"/>
</dbReference>
<dbReference type="Gene3D" id="1.10.10.10">
    <property type="entry name" value="Winged helix-like DNA-binding domain superfamily/Winged helix DNA-binding domain"/>
    <property type="match status" value="1"/>
</dbReference>
<dbReference type="SUPFAM" id="SSF47986">
    <property type="entry name" value="DEATH domain"/>
    <property type="match status" value="1"/>
</dbReference>
<dbReference type="InterPro" id="IPR011029">
    <property type="entry name" value="DEATH-like_dom_sf"/>
</dbReference>
<evidence type="ECO:0000313" key="4">
    <source>
        <dbReference type="Proteomes" id="UP001634394"/>
    </source>
</evidence>
<sequence>MLKNKPIVFHLMDNIAIDNTIDNTQHDPRMEHLKRRIFELASHQPHWGEEKPARWIPLEEAIMKIKASGVKVAPLSLIEEINRSSSIKIEDRGELELFLNFQHDIGMILYFNADGLKDKIVLDPQWMIDALKSLITDHRFVEKNPTVTKEWYAFNNKGKLTQELIDAIWTKKDKPDFHDNKEYLILLMEKLNIIARPMSYTLDGKSVKEEDYFLAPCILRQKTPKEMICPELDPEQERTSALCFVCKGKFLPPPIFHRLVGACLTHWPIAKLNKENLIYCGCCVFHIDEYHKMYLHFLGHVIFVRVTIMGVTDISKSSKHCSEARKFIFENLLRILGNLGQSLEFEPHIQCPDCGADSLEGMISLPRLQNETVVCNAHVKPHTLVSRQLLQFWFEDGEQTAVEEIGERNEFQSIQNKRSGRTEKLHQTVLNRCLLKLIKDLNAEVVMMYIQQQELFDDVTMRDIKDQTTARTKISHLVDQIKQRDQDTYQRFKDCLIQANRADLKKMLEEEEKNVATEMKKSHQST</sequence>
<keyword evidence="4" id="KW-1185">Reference proteome</keyword>
<dbReference type="InterPro" id="IPR036388">
    <property type="entry name" value="WH-like_DNA-bd_sf"/>
</dbReference>
<protein>
    <recommendedName>
        <fullName evidence="2">CARD domain-containing protein</fullName>
    </recommendedName>
</protein>
<dbReference type="EMBL" id="JBJQND010000001">
    <property type="protein sequence ID" value="KAL3888927.1"/>
    <property type="molecule type" value="Genomic_DNA"/>
</dbReference>
<dbReference type="Pfam" id="PF16095">
    <property type="entry name" value="COR-A"/>
    <property type="match status" value="1"/>
</dbReference>
<organism evidence="3 4">
    <name type="scientific">Sinanodonta woodiana</name>
    <name type="common">Chinese pond mussel</name>
    <name type="synonym">Anodonta woodiana</name>
    <dbReference type="NCBI Taxonomy" id="1069815"/>
    <lineage>
        <taxon>Eukaryota</taxon>
        <taxon>Metazoa</taxon>
        <taxon>Spiralia</taxon>
        <taxon>Lophotrochozoa</taxon>
        <taxon>Mollusca</taxon>
        <taxon>Bivalvia</taxon>
        <taxon>Autobranchia</taxon>
        <taxon>Heteroconchia</taxon>
        <taxon>Palaeoheterodonta</taxon>
        <taxon>Unionida</taxon>
        <taxon>Unionoidea</taxon>
        <taxon>Unionidae</taxon>
        <taxon>Unioninae</taxon>
        <taxon>Sinanodonta</taxon>
    </lineage>
</organism>
<dbReference type="PROSITE" id="PS50209">
    <property type="entry name" value="CARD"/>
    <property type="match status" value="1"/>
</dbReference>
<dbReference type="InterPro" id="IPR001315">
    <property type="entry name" value="CARD"/>
</dbReference>
<feature type="domain" description="CARD" evidence="2">
    <location>
        <begin position="422"/>
        <end position="511"/>
    </location>
</feature>
<feature type="non-terminal residue" evidence="3">
    <location>
        <position position="526"/>
    </location>
</feature>
<dbReference type="CDD" id="cd01671">
    <property type="entry name" value="CARD"/>
    <property type="match status" value="1"/>
</dbReference>
<name>A0ABD3XS88_SINWO</name>